<reference evidence="3" key="1">
    <citation type="submission" date="2016-11" db="UniProtKB">
        <authorList>
            <consortium name="WormBaseParasite"/>
        </authorList>
    </citation>
    <scope>IDENTIFICATION</scope>
</reference>
<keyword evidence="2" id="KW-1185">Reference proteome</keyword>
<keyword evidence="1" id="KW-0812">Transmembrane</keyword>
<name>A0A1I7TY26_9PELO</name>
<proteinExistence type="predicted"/>
<dbReference type="AlphaFoldDB" id="A0A1I7TY26"/>
<evidence type="ECO:0000313" key="3">
    <source>
        <dbReference type="WBParaSite" id="Csp11.Scaffold629.g12943.t1"/>
    </source>
</evidence>
<feature type="transmembrane region" description="Helical" evidence="1">
    <location>
        <begin position="61"/>
        <end position="82"/>
    </location>
</feature>
<keyword evidence="1" id="KW-1133">Transmembrane helix</keyword>
<keyword evidence="1" id="KW-0472">Membrane</keyword>
<dbReference type="WBParaSite" id="Csp11.Scaffold629.g12943.t1">
    <property type="protein sequence ID" value="Csp11.Scaffold629.g12943.t1"/>
    <property type="gene ID" value="Csp11.Scaffold629.g12943"/>
</dbReference>
<organism evidence="2 3">
    <name type="scientific">Caenorhabditis tropicalis</name>
    <dbReference type="NCBI Taxonomy" id="1561998"/>
    <lineage>
        <taxon>Eukaryota</taxon>
        <taxon>Metazoa</taxon>
        <taxon>Ecdysozoa</taxon>
        <taxon>Nematoda</taxon>
        <taxon>Chromadorea</taxon>
        <taxon>Rhabditida</taxon>
        <taxon>Rhabditina</taxon>
        <taxon>Rhabditomorpha</taxon>
        <taxon>Rhabditoidea</taxon>
        <taxon>Rhabditidae</taxon>
        <taxon>Peloderinae</taxon>
        <taxon>Caenorhabditis</taxon>
    </lineage>
</organism>
<dbReference type="Proteomes" id="UP000095282">
    <property type="component" value="Unplaced"/>
</dbReference>
<evidence type="ECO:0000256" key="1">
    <source>
        <dbReference type="SAM" id="Phobius"/>
    </source>
</evidence>
<accession>A0A1I7TY26</accession>
<protein>
    <submittedName>
        <fullName evidence="3">CUB domain-containing protein</fullName>
    </submittedName>
</protein>
<evidence type="ECO:0000313" key="2">
    <source>
        <dbReference type="Proteomes" id="UP000095282"/>
    </source>
</evidence>
<sequence length="140" mass="16050">MSNHSSHLSPSITCVTIPMSNFLVNSNYEGAWPENLHCRLYLKKRLVTPLSKFFRILKMRILIVFVLAILVPSTTSMCFVGTNKEAFIEEDFNYCFSSIYLLSKNILFGGKHGINPFGRRGTKNHDFCMKSPRDIRRPGE</sequence>